<reference evidence="2" key="1">
    <citation type="submission" date="2023-07" db="EMBL/GenBank/DDBJ databases">
        <title>30 novel species of actinomycetes from the DSMZ collection.</title>
        <authorList>
            <person name="Nouioui I."/>
        </authorList>
    </citation>
    <scope>NUCLEOTIDE SEQUENCE [LARGE SCALE GENOMIC DNA]</scope>
    <source>
        <strain evidence="2">DSM 41979</strain>
    </source>
</reference>
<proteinExistence type="predicted"/>
<accession>A0ABU2RB82</accession>
<sequence length="56" mass="6184">MKTRTCERCGQVIRPGEKTQQVFRDSVSAARPSATIHAECPHEAARWAAARAVLAY</sequence>
<dbReference type="EMBL" id="JAVRET010000086">
    <property type="protein sequence ID" value="MDT0412560.1"/>
    <property type="molecule type" value="Genomic_DNA"/>
</dbReference>
<organism evidence="1 2">
    <name type="scientific">Streptomyces evansiae</name>
    <dbReference type="NCBI Taxonomy" id="3075535"/>
    <lineage>
        <taxon>Bacteria</taxon>
        <taxon>Bacillati</taxon>
        <taxon>Actinomycetota</taxon>
        <taxon>Actinomycetes</taxon>
        <taxon>Kitasatosporales</taxon>
        <taxon>Streptomycetaceae</taxon>
        <taxon>Streptomyces</taxon>
    </lineage>
</organism>
<dbReference type="RefSeq" id="WP_010276880.1">
    <property type="nucleotide sequence ID" value="NZ_JAVRET010000086.1"/>
</dbReference>
<comment type="caution">
    <text evidence="1">The sequence shown here is derived from an EMBL/GenBank/DDBJ whole genome shotgun (WGS) entry which is preliminary data.</text>
</comment>
<gene>
    <name evidence="1" type="ORF">RM698_26360</name>
</gene>
<protein>
    <submittedName>
        <fullName evidence="1">Uncharacterized protein</fullName>
    </submittedName>
</protein>
<evidence type="ECO:0000313" key="1">
    <source>
        <dbReference type="EMBL" id="MDT0412560.1"/>
    </source>
</evidence>
<keyword evidence="2" id="KW-1185">Reference proteome</keyword>
<name>A0ABU2RB82_9ACTN</name>
<dbReference type="Proteomes" id="UP001183610">
    <property type="component" value="Unassembled WGS sequence"/>
</dbReference>
<evidence type="ECO:0000313" key="2">
    <source>
        <dbReference type="Proteomes" id="UP001183610"/>
    </source>
</evidence>